<comment type="caution">
    <text evidence="2">The sequence shown here is derived from an EMBL/GenBank/DDBJ whole genome shotgun (WGS) entry which is preliminary data.</text>
</comment>
<evidence type="ECO:0000256" key="1">
    <source>
        <dbReference type="SAM" id="Coils"/>
    </source>
</evidence>
<proteinExistence type="predicted"/>
<feature type="coiled-coil region" evidence="1">
    <location>
        <begin position="177"/>
        <end position="239"/>
    </location>
</feature>
<feature type="coiled-coil region" evidence="1">
    <location>
        <begin position="72"/>
        <end position="141"/>
    </location>
</feature>
<accession>A0A553N228</accession>
<organism evidence="2 3">
    <name type="scientific">Danionella cerebrum</name>
    <dbReference type="NCBI Taxonomy" id="2873325"/>
    <lineage>
        <taxon>Eukaryota</taxon>
        <taxon>Metazoa</taxon>
        <taxon>Chordata</taxon>
        <taxon>Craniata</taxon>
        <taxon>Vertebrata</taxon>
        <taxon>Euteleostomi</taxon>
        <taxon>Actinopterygii</taxon>
        <taxon>Neopterygii</taxon>
        <taxon>Teleostei</taxon>
        <taxon>Ostariophysi</taxon>
        <taxon>Cypriniformes</taxon>
        <taxon>Danionidae</taxon>
        <taxon>Danioninae</taxon>
        <taxon>Danionella</taxon>
    </lineage>
</organism>
<protein>
    <submittedName>
        <fullName evidence="2">Uncharacterized protein</fullName>
    </submittedName>
</protein>
<dbReference type="OrthoDB" id="10260387at2759"/>
<keyword evidence="1" id="KW-0175">Coiled coil</keyword>
<dbReference type="AlphaFoldDB" id="A0A553N228"/>
<dbReference type="Gene3D" id="1.20.1170.10">
    <property type="match status" value="1"/>
</dbReference>
<gene>
    <name evidence="2" type="ORF">DNTS_017878</name>
</gene>
<reference evidence="2 3" key="1">
    <citation type="journal article" date="2019" name="Sci. Data">
        <title>Hybrid genome assembly and annotation of Danionella translucida.</title>
        <authorList>
            <person name="Kadobianskyi M."/>
            <person name="Schulze L."/>
            <person name="Schuelke M."/>
            <person name="Judkewitz B."/>
        </authorList>
    </citation>
    <scope>NUCLEOTIDE SEQUENCE [LARGE SCALE GENOMIC DNA]</scope>
    <source>
        <strain evidence="2 3">Bolton</strain>
    </source>
</reference>
<name>A0A553N228_9TELE</name>
<dbReference type="Proteomes" id="UP000316079">
    <property type="component" value="Unassembled WGS sequence"/>
</dbReference>
<evidence type="ECO:0000313" key="3">
    <source>
        <dbReference type="Proteomes" id="UP000316079"/>
    </source>
</evidence>
<dbReference type="EMBL" id="SRMA01027119">
    <property type="protein sequence ID" value="TRY59485.1"/>
    <property type="molecule type" value="Genomic_DNA"/>
</dbReference>
<keyword evidence="3" id="KW-1185">Reference proteome</keyword>
<evidence type="ECO:0000313" key="2">
    <source>
        <dbReference type="EMBL" id="TRY59485.1"/>
    </source>
</evidence>
<sequence>MALRAMNSMSLTEVVKPLNKGIVSIWEICNCLMHAPVNQLTGMCSNYKEIRKHIENAAAYLKKSESRIKVKLQGLDFNMERLAKEKSRVQAEKNEKQLTIENLKIKKNSAKESLKTSRDALEQAEKNVELSKEEIQRGECRKETGKWVTIAGVCVTAVPVVGWLTGPAIISDGLDMMDGASKAIKEAQDELGENKAEVEKNYRKISKYKSRISEIEEDIEKTDEKLGDIMEELEDVKQNLVLTSEIQEMVRRAVTLLDIVTGRVNVLEKQTQQFILWKPVVKVMEDVVSSVGKIAQNQLLYSRGAASLIHTLRENVEGLLALCNSAQESGDHEDYY</sequence>